<dbReference type="Proteomes" id="UP000003346">
    <property type="component" value="Unassembled WGS sequence"/>
</dbReference>
<evidence type="ECO:0000313" key="3">
    <source>
        <dbReference type="EMBL" id="EAV38995.1"/>
    </source>
</evidence>
<evidence type="ECO:0000259" key="2">
    <source>
        <dbReference type="Pfam" id="PF18134"/>
    </source>
</evidence>
<dbReference type="GO" id="GO:0051607">
    <property type="term" value="P:defense response to virus"/>
    <property type="evidence" value="ECO:0007669"/>
    <property type="project" value="UniProtKB-KW"/>
</dbReference>
<dbReference type="SUPFAM" id="SSF81301">
    <property type="entry name" value="Nucleotidyltransferase"/>
    <property type="match status" value="1"/>
</dbReference>
<dbReference type="Pfam" id="PF18144">
    <property type="entry name" value="SMODS"/>
    <property type="match status" value="1"/>
</dbReference>
<comment type="caution">
    <text evidence="3">The sequence shown here is derived from an EMBL/GenBank/DDBJ whole genome shotgun (WGS) entry which is preliminary data.</text>
</comment>
<protein>
    <recommendedName>
        <fullName evidence="2">Adenylyl/Guanylyl and SMODS C-terminal sensor domain-containing protein</fullName>
    </recommendedName>
</protein>
<reference evidence="3 4" key="1">
    <citation type="submission" date="2006-11" db="EMBL/GenBank/DDBJ databases">
        <authorList>
            <consortium name="Laboratoire de Microbiologie (Universite Bourgogne)"/>
            <consortium name="GENOME Express"/>
            <consortium name="UMR Oenologie Ampelologie (Universite Bordeaux 2)"/>
            <person name="Guzzo J."/>
        </authorList>
    </citation>
    <scope>NUCLEOTIDE SEQUENCE [LARGE SCALE GENOMIC DNA]</scope>
    <source>
        <strain evidence="3 4">ATCC BAA-1163</strain>
    </source>
</reference>
<proteinExistence type="predicted"/>
<dbReference type="HOGENOM" id="CLU_051351_1_0_9"/>
<dbReference type="GO" id="GO:0016779">
    <property type="term" value="F:nucleotidyltransferase activity"/>
    <property type="evidence" value="ECO:0007669"/>
    <property type="project" value="InterPro"/>
</dbReference>
<dbReference type="Pfam" id="PF18134">
    <property type="entry name" value="AGS_C"/>
    <property type="match status" value="1"/>
</dbReference>
<accession>A0NKE2</accession>
<dbReference type="InterPro" id="IPR043519">
    <property type="entry name" value="NT_sf"/>
</dbReference>
<gene>
    <name evidence="3" type="ORF">OENOO_63026</name>
</gene>
<evidence type="ECO:0000256" key="1">
    <source>
        <dbReference type="ARBA" id="ARBA00023118"/>
    </source>
</evidence>
<sequence length="461" mass="52326">MVETFNTNKHFATFLKNLKVSSDVAENIMNRTHTITHIINKQYWKSESDKNHSLLVGSYGCGSAIVVSDIDLLVELPQDQKEKFDAHQNNGESALLQDVKSKLLEHYPDSDIKADGQIVSISFSDHIRFEILPAFKENSSDAYSFPNTHNSGSWDRTDPEAEARILTVANKKYSLLVKKMAKMMRAWNSENNVGLHGITIDSLIYTFFNNQSICFEGFDILSKDLFDWLENYLLTQSSVVALDDSYNIEIKDPESVRSKAHTAKKRCDCAIGSKDDQAAAESIWQQIFGDRFPIFASAEESSDKENNFDITPSVRSKRVDIGSAADTEEFPDEKWHINIRHWIVIDAEVETNGFRKGSILDFIKKYSRIPIKPRSKIFFSIHPSSTMGIVLDIEWFWKIRNVGATAIRKNCIRGQIKKYGTKHTEPIEFEGPHYVEVYGVSHGVVIAFGRAEVPLGTERIV</sequence>
<dbReference type="EMBL" id="AAUV01000058">
    <property type="protein sequence ID" value="EAV38995.1"/>
    <property type="molecule type" value="Genomic_DNA"/>
</dbReference>
<dbReference type="InterPro" id="IPR040511">
    <property type="entry name" value="AGS_C"/>
</dbReference>
<organism evidence="3 4">
    <name type="scientific">Oenococcus oeni ATCC BAA-1163</name>
    <dbReference type="NCBI Taxonomy" id="379360"/>
    <lineage>
        <taxon>Bacteria</taxon>
        <taxon>Bacillati</taxon>
        <taxon>Bacillota</taxon>
        <taxon>Bacilli</taxon>
        <taxon>Lactobacillales</taxon>
        <taxon>Lactobacillaceae</taxon>
        <taxon>Oenococcus</taxon>
    </lineage>
</organism>
<evidence type="ECO:0000313" key="4">
    <source>
        <dbReference type="Proteomes" id="UP000003346"/>
    </source>
</evidence>
<dbReference type="AlphaFoldDB" id="A0NKE2"/>
<keyword evidence="1" id="KW-0051">Antiviral defense</keyword>
<dbReference type="InterPro" id="IPR006116">
    <property type="entry name" value="NT_2-5OAS_ClassI-CCAase"/>
</dbReference>
<name>A0NKE2_OENOE</name>
<feature type="domain" description="Adenylyl/Guanylyl and SMODS C-terminal sensor" evidence="2">
    <location>
        <begin position="326"/>
        <end position="454"/>
    </location>
</feature>
<dbReference type="CDD" id="cd05400">
    <property type="entry name" value="NT_2-5OAS_ClassI-CCAase"/>
    <property type="match status" value="1"/>
</dbReference>